<dbReference type="InterPro" id="IPR018246">
    <property type="entry name" value="AP_endonuc_F2_Zn_BS"/>
</dbReference>
<comment type="similarity">
    <text evidence="2">Belongs to the AP endonuclease 2 family.</text>
</comment>
<keyword evidence="10" id="KW-1185">Reference proteome</keyword>
<evidence type="ECO:0000256" key="3">
    <source>
        <dbReference type="ARBA" id="ARBA00022723"/>
    </source>
</evidence>
<organism evidence="9 10">
    <name type="scientific">Sulfobacillus harzensis</name>
    <dbReference type="NCBI Taxonomy" id="2729629"/>
    <lineage>
        <taxon>Bacteria</taxon>
        <taxon>Bacillati</taxon>
        <taxon>Bacillota</taxon>
        <taxon>Clostridia</taxon>
        <taxon>Eubacteriales</taxon>
        <taxon>Clostridiales Family XVII. Incertae Sedis</taxon>
        <taxon>Sulfobacillus</taxon>
    </lineage>
</organism>
<dbReference type="Gene3D" id="3.20.20.150">
    <property type="entry name" value="Divalent-metal-dependent TIM barrel enzymes"/>
    <property type="match status" value="1"/>
</dbReference>
<dbReference type="GO" id="GO:0008833">
    <property type="term" value="F:deoxyribonuclease IV (phage-T4-induced) activity"/>
    <property type="evidence" value="ECO:0007669"/>
    <property type="project" value="UniProtKB-EC"/>
</dbReference>
<protein>
    <submittedName>
        <fullName evidence="9">Deoxyribonuclease IV</fullName>
        <ecNumber evidence="9">3.1.21.2</ecNumber>
    </submittedName>
</protein>
<keyword evidence="4" id="KW-0227">DNA damage</keyword>
<dbReference type="GO" id="GO:0008081">
    <property type="term" value="F:phosphoric diester hydrolase activity"/>
    <property type="evidence" value="ECO:0007669"/>
    <property type="project" value="TreeGrafter"/>
</dbReference>
<dbReference type="PANTHER" id="PTHR21445">
    <property type="entry name" value="ENDONUCLEASE IV ENDODEOXYRIBONUCLEASE IV"/>
    <property type="match status" value="1"/>
</dbReference>
<comment type="cofactor">
    <cofactor evidence="1">
        <name>Zn(2+)</name>
        <dbReference type="ChEBI" id="CHEBI:29105"/>
    </cofactor>
</comment>
<dbReference type="EC" id="3.1.21.2" evidence="9"/>
<proteinExistence type="inferred from homology"/>
<dbReference type="SMART" id="SM00518">
    <property type="entry name" value="AP2Ec"/>
    <property type="match status" value="1"/>
</dbReference>
<dbReference type="EMBL" id="JABBVZ010000013">
    <property type="protein sequence ID" value="NMP21839.1"/>
    <property type="molecule type" value="Genomic_DNA"/>
</dbReference>
<dbReference type="GO" id="GO:0008270">
    <property type="term" value="F:zinc ion binding"/>
    <property type="evidence" value="ECO:0007669"/>
    <property type="project" value="InterPro"/>
</dbReference>
<dbReference type="PANTHER" id="PTHR21445:SF0">
    <property type="entry name" value="APURINIC-APYRIMIDINIC ENDONUCLEASE"/>
    <property type="match status" value="1"/>
</dbReference>
<sequence>MRLGAQLSQAHGFDVVIREAGSAGLSALQLFSRNPVGGQGKSLPPAGSLKPVLREAGIERLYIHAPYFVNPAAIDEAMVGRARVALKQEMRRAKRLSGDYVVLHPGHWQDKARREESLAAFVDTVAIMLEAPGRVLVENTAGQGRELGADFLELQQIFQGIGRTRRVGLMLDTAHAMAFGYPLSSRDDVERLLERVDENVGIERLQGIHLNDSLYPVGSRRDRHARLLSGCLGREALGALLRWCDASHCPLVLETPGRDTIQRQPDIGIIREVCQEESACVSPSTVFYPTASPPR</sequence>
<evidence type="ECO:0000256" key="6">
    <source>
        <dbReference type="ARBA" id="ARBA00022833"/>
    </source>
</evidence>
<keyword evidence="7" id="KW-0234">DNA repair</keyword>
<dbReference type="Proteomes" id="UP000533476">
    <property type="component" value="Unassembled WGS sequence"/>
</dbReference>
<evidence type="ECO:0000259" key="8">
    <source>
        <dbReference type="Pfam" id="PF01261"/>
    </source>
</evidence>
<evidence type="ECO:0000256" key="1">
    <source>
        <dbReference type="ARBA" id="ARBA00001947"/>
    </source>
</evidence>
<evidence type="ECO:0000256" key="2">
    <source>
        <dbReference type="ARBA" id="ARBA00005340"/>
    </source>
</evidence>
<evidence type="ECO:0000313" key="9">
    <source>
        <dbReference type="EMBL" id="NMP21839.1"/>
    </source>
</evidence>
<dbReference type="InterPro" id="IPR036237">
    <property type="entry name" value="Xyl_isomerase-like_sf"/>
</dbReference>
<dbReference type="InterPro" id="IPR001719">
    <property type="entry name" value="AP_endonuc_2"/>
</dbReference>
<dbReference type="Pfam" id="PF01261">
    <property type="entry name" value="AP_endonuc_2"/>
    <property type="match status" value="1"/>
</dbReference>
<evidence type="ECO:0000256" key="4">
    <source>
        <dbReference type="ARBA" id="ARBA00022763"/>
    </source>
</evidence>
<evidence type="ECO:0000313" key="10">
    <source>
        <dbReference type="Proteomes" id="UP000533476"/>
    </source>
</evidence>
<dbReference type="GO" id="GO:0003677">
    <property type="term" value="F:DNA binding"/>
    <property type="evidence" value="ECO:0007669"/>
    <property type="project" value="InterPro"/>
</dbReference>
<keyword evidence="5 9" id="KW-0378">Hydrolase</keyword>
<gene>
    <name evidence="9" type="ORF">HIJ39_05670</name>
</gene>
<name>A0A7Y0L206_9FIRM</name>
<comment type="caution">
    <text evidence="9">The sequence shown here is derived from an EMBL/GenBank/DDBJ whole genome shotgun (WGS) entry which is preliminary data.</text>
</comment>
<dbReference type="AlphaFoldDB" id="A0A7Y0L206"/>
<dbReference type="GO" id="GO:0006284">
    <property type="term" value="P:base-excision repair"/>
    <property type="evidence" value="ECO:0007669"/>
    <property type="project" value="TreeGrafter"/>
</dbReference>
<keyword evidence="6" id="KW-0862">Zinc</keyword>
<reference evidence="9 10" key="1">
    <citation type="submission" date="2020-04" db="EMBL/GenBank/DDBJ databases">
        <authorList>
            <person name="Zhang R."/>
            <person name="Schippers A."/>
        </authorList>
    </citation>
    <scope>NUCLEOTIDE SEQUENCE [LARGE SCALE GENOMIC DNA]</scope>
    <source>
        <strain evidence="9 10">DSM 109850</strain>
    </source>
</reference>
<evidence type="ECO:0000256" key="7">
    <source>
        <dbReference type="ARBA" id="ARBA00023204"/>
    </source>
</evidence>
<accession>A0A7Y0L206</accession>
<dbReference type="InterPro" id="IPR013022">
    <property type="entry name" value="Xyl_isomerase-like_TIM-brl"/>
</dbReference>
<dbReference type="SUPFAM" id="SSF51658">
    <property type="entry name" value="Xylose isomerase-like"/>
    <property type="match status" value="1"/>
</dbReference>
<keyword evidence="3" id="KW-0479">Metal-binding</keyword>
<dbReference type="NCBIfam" id="TIGR00587">
    <property type="entry name" value="nfo"/>
    <property type="match status" value="1"/>
</dbReference>
<dbReference type="PROSITE" id="PS00731">
    <property type="entry name" value="AP_NUCLEASE_F2_3"/>
    <property type="match status" value="1"/>
</dbReference>
<dbReference type="GO" id="GO:0003906">
    <property type="term" value="F:DNA-(apurinic or apyrimidinic site) endonuclease activity"/>
    <property type="evidence" value="ECO:0007669"/>
    <property type="project" value="TreeGrafter"/>
</dbReference>
<feature type="domain" description="Xylose isomerase-like TIM barrel" evidence="8">
    <location>
        <begin position="18"/>
        <end position="265"/>
    </location>
</feature>
<dbReference type="PROSITE" id="PS51432">
    <property type="entry name" value="AP_NUCLEASE_F2_4"/>
    <property type="match status" value="1"/>
</dbReference>
<evidence type="ECO:0000256" key="5">
    <source>
        <dbReference type="ARBA" id="ARBA00022801"/>
    </source>
</evidence>